<keyword evidence="14" id="KW-1133">Transmembrane helix</keyword>
<dbReference type="EC" id="2.7.11.1" evidence="3"/>
<evidence type="ECO:0000256" key="13">
    <source>
        <dbReference type="ARBA" id="ARBA00022840"/>
    </source>
</evidence>
<dbReference type="InterPro" id="IPR001611">
    <property type="entry name" value="Leu-rich_rpt"/>
</dbReference>
<comment type="similarity">
    <text evidence="2">Belongs to the RLP family.</text>
</comment>
<dbReference type="SMART" id="SM00369">
    <property type="entry name" value="LRR_TYP"/>
    <property type="match status" value="6"/>
</dbReference>
<protein>
    <recommendedName>
        <fullName evidence="3">non-specific serine/threonine protein kinase</fullName>
        <ecNumber evidence="3">2.7.11.1</ecNumber>
    </recommendedName>
</protein>
<comment type="subcellular location">
    <subcellularLocation>
        <location evidence="1">Cell membrane</location>
        <topology evidence="1">Single-pass type I membrane protein</topology>
    </subcellularLocation>
</comment>
<gene>
    <name evidence="19" type="ORF">RHGRI_036236</name>
</gene>
<evidence type="ECO:0000256" key="4">
    <source>
        <dbReference type="ARBA" id="ARBA00022475"/>
    </source>
</evidence>
<evidence type="ECO:0000256" key="16">
    <source>
        <dbReference type="ARBA" id="ARBA00023170"/>
    </source>
</evidence>
<evidence type="ECO:0000256" key="14">
    <source>
        <dbReference type="ARBA" id="ARBA00022989"/>
    </source>
</evidence>
<evidence type="ECO:0000256" key="15">
    <source>
        <dbReference type="ARBA" id="ARBA00023136"/>
    </source>
</evidence>
<evidence type="ECO:0000256" key="11">
    <source>
        <dbReference type="ARBA" id="ARBA00022741"/>
    </source>
</evidence>
<keyword evidence="7" id="KW-0808">Transferase</keyword>
<dbReference type="Pfam" id="PF13855">
    <property type="entry name" value="LRR_8"/>
    <property type="match status" value="1"/>
</dbReference>
<evidence type="ECO:0000313" key="19">
    <source>
        <dbReference type="EMBL" id="KAG5515127.1"/>
    </source>
</evidence>
<evidence type="ECO:0000256" key="5">
    <source>
        <dbReference type="ARBA" id="ARBA00022527"/>
    </source>
</evidence>
<dbReference type="GO" id="GO:0004674">
    <property type="term" value="F:protein serine/threonine kinase activity"/>
    <property type="evidence" value="ECO:0007669"/>
    <property type="project" value="UniProtKB-KW"/>
</dbReference>
<keyword evidence="6" id="KW-0433">Leucine-rich repeat</keyword>
<keyword evidence="12" id="KW-0418">Kinase</keyword>
<dbReference type="GO" id="GO:0051707">
    <property type="term" value="P:response to other organism"/>
    <property type="evidence" value="ECO:0007669"/>
    <property type="project" value="UniProtKB-ARBA"/>
</dbReference>
<dbReference type="GO" id="GO:0005886">
    <property type="term" value="C:plasma membrane"/>
    <property type="evidence" value="ECO:0007669"/>
    <property type="project" value="UniProtKB-SubCell"/>
</dbReference>
<feature type="domain" description="Disease resistance R13L4/SHOC-2-like LRR" evidence="18">
    <location>
        <begin position="209"/>
        <end position="381"/>
    </location>
</feature>
<keyword evidence="4" id="KW-1003">Cell membrane</keyword>
<dbReference type="Proteomes" id="UP000823749">
    <property type="component" value="Chromosome 13"/>
</dbReference>
<evidence type="ECO:0000256" key="9">
    <source>
        <dbReference type="ARBA" id="ARBA00022729"/>
    </source>
</evidence>
<dbReference type="InterPro" id="IPR003591">
    <property type="entry name" value="Leu-rich_rpt_typical-subtyp"/>
</dbReference>
<evidence type="ECO:0000256" key="10">
    <source>
        <dbReference type="ARBA" id="ARBA00022737"/>
    </source>
</evidence>
<dbReference type="InterPro" id="IPR055414">
    <property type="entry name" value="LRR_R13L4/SHOC2-like"/>
</dbReference>
<sequence>MPFPMRIQLINFIHALEEPARYEPVKPAAKLRLKRLFERQFVRVSTAKKIAGDEEVAAHCKRENSGDFEPSFVCLENMVQNFVEDEDKTAKYSRNRCNCFNRNCSYSLDDELDSFGDACEILKDGDSSGMPGAARNTLPFAEMDRVIDLNYNHLVGEISEELSSLSTNKLKVLYVSVNELTGTIPLWLGNASSLLYLSMAENNLHGRVPSKLGSVSSLLLLQIRRSYLSGEVSPSIYNISPLLTLDIGDNQFYGSIPQDIGLTLSNLLCLYVGRNQFTTHLPVSLSNASRLQKIDFGDNHFTKTMLKDIGSLKDLVILAVGGNQLETDDVEGLSFLTSLTNCSNLQVLDIGSNRFKGESPSSIANFSTALQELFAGQNQISGSIQVVTNLIGLTRLVISRNSITGEIPKGIGKLQRLEELHLHENRFSGAVPGIIGNITKLRRLYLFKNNLSGNIPRSLGNCKQLEVLSLYGNNLTGPIPKAVVSLSATIDFNLAHNSMTGPLPMEVGDMSNLVELDASNNRLSGEIPSTLSKCIMLESLSLGHDLFGGRIPSALSTLKSLNFLDLSRNKLSGQIPTYLQNFTLLQYLNLSHNNLHGEVPQEGVFINISSFSIVGNIKLCGGIKNFGLPSCQLPEEEI</sequence>
<organism evidence="19 20">
    <name type="scientific">Rhododendron griersonianum</name>
    <dbReference type="NCBI Taxonomy" id="479676"/>
    <lineage>
        <taxon>Eukaryota</taxon>
        <taxon>Viridiplantae</taxon>
        <taxon>Streptophyta</taxon>
        <taxon>Embryophyta</taxon>
        <taxon>Tracheophyta</taxon>
        <taxon>Spermatophyta</taxon>
        <taxon>Magnoliopsida</taxon>
        <taxon>eudicotyledons</taxon>
        <taxon>Gunneridae</taxon>
        <taxon>Pentapetalae</taxon>
        <taxon>asterids</taxon>
        <taxon>Ericales</taxon>
        <taxon>Ericaceae</taxon>
        <taxon>Ericoideae</taxon>
        <taxon>Rhodoreae</taxon>
        <taxon>Rhododendron</taxon>
    </lineage>
</organism>
<keyword evidence="10" id="KW-0677">Repeat</keyword>
<evidence type="ECO:0000256" key="6">
    <source>
        <dbReference type="ARBA" id="ARBA00022614"/>
    </source>
</evidence>
<keyword evidence="9" id="KW-0732">Signal</keyword>
<evidence type="ECO:0000259" key="18">
    <source>
        <dbReference type="Pfam" id="PF23598"/>
    </source>
</evidence>
<evidence type="ECO:0000313" key="20">
    <source>
        <dbReference type="Proteomes" id="UP000823749"/>
    </source>
</evidence>
<dbReference type="GO" id="GO:0005524">
    <property type="term" value="F:ATP binding"/>
    <property type="evidence" value="ECO:0007669"/>
    <property type="project" value="UniProtKB-KW"/>
</dbReference>
<keyword evidence="15" id="KW-0472">Membrane</keyword>
<dbReference type="PANTHER" id="PTHR48052">
    <property type="entry name" value="UNNAMED PRODUCT"/>
    <property type="match status" value="1"/>
</dbReference>
<dbReference type="GO" id="GO:0006952">
    <property type="term" value="P:defense response"/>
    <property type="evidence" value="ECO:0007669"/>
    <property type="project" value="UniProtKB-ARBA"/>
</dbReference>
<dbReference type="PRINTS" id="PR00019">
    <property type="entry name" value="LEURICHRPT"/>
</dbReference>
<name>A0AAV6HR59_9ERIC</name>
<dbReference type="InterPro" id="IPR032675">
    <property type="entry name" value="LRR_dom_sf"/>
</dbReference>
<dbReference type="Gene3D" id="3.80.10.10">
    <property type="entry name" value="Ribonuclease Inhibitor"/>
    <property type="match status" value="2"/>
</dbReference>
<evidence type="ECO:0000256" key="3">
    <source>
        <dbReference type="ARBA" id="ARBA00012513"/>
    </source>
</evidence>
<reference evidence="19 20" key="1">
    <citation type="submission" date="2020-08" db="EMBL/GenBank/DDBJ databases">
        <title>Plant Genome Project.</title>
        <authorList>
            <person name="Zhang R.-G."/>
        </authorList>
    </citation>
    <scope>NUCLEOTIDE SEQUENCE [LARGE SCALE GENOMIC DNA]</scope>
    <source>
        <strain evidence="19">WSP0</strain>
        <tissue evidence="19">Leaf</tissue>
    </source>
</reference>
<evidence type="ECO:0000256" key="2">
    <source>
        <dbReference type="ARBA" id="ARBA00009592"/>
    </source>
</evidence>
<dbReference type="Pfam" id="PF23598">
    <property type="entry name" value="LRR_14"/>
    <property type="match status" value="1"/>
</dbReference>
<accession>A0AAV6HR59</accession>
<keyword evidence="17" id="KW-0325">Glycoprotein</keyword>
<dbReference type="SUPFAM" id="SSF52058">
    <property type="entry name" value="L domain-like"/>
    <property type="match status" value="2"/>
</dbReference>
<evidence type="ECO:0000256" key="17">
    <source>
        <dbReference type="ARBA" id="ARBA00023180"/>
    </source>
</evidence>
<dbReference type="PANTHER" id="PTHR48052:SF66">
    <property type="entry name" value="OS02G0610000 PROTEIN"/>
    <property type="match status" value="1"/>
</dbReference>
<keyword evidence="5" id="KW-0723">Serine/threonine-protein kinase</keyword>
<keyword evidence="16" id="KW-0675">Receptor</keyword>
<evidence type="ECO:0000256" key="12">
    <source>
        <dbReference type="ARBA" id="ARBA00022777"/>
    </source>
</evidence>
<keyword evidence="11" id="KW-0547">Nucleotide-binding</keyword>
<keyword evidence="8" id="KW-0812">Transmembrane</keyword>
<dbReference type="AlphaFoldDB" id="A0AAV6HR59"/>
<dbReference type="Pfam" id="PF00560">
    <property type="entry name" value="LRR_1"/>
    <property type="match status" value="5"/>
</dbReference>
<evidence type="ECO:0000256" key="1">
    <source>
        <dbReference type="ARBA" id="ARBA00004251"/>
    </source>
</evidence>
<comment type="caution">
    <text evidence="19">The sequence shown here is derived from an EMBL/GenBank/DDBJ whole genome shotgun (WGS) entry which is preliminary data.</text>
</comment>
<dbReference type="FunFam" id="3.80.10.10:FF:000288">
    <property type="entry name" value="LRR receptor-like serine/threonine-protein kinase EFR"/>
    <property type="match status" value="1"/>
</dbReference>
<dbReference type="EMBL" id="JACTNZ010000013">
    <property type="protein sequence ID" value="KAG5515127.1"/>
    <property type="molecule type" value="Genomic_DNA"/>
</dbReference>
<keyword evidence="13" id="KW-0067">ATP-binding</keyword>
<evidence type="ECO:0000256" key="8">
    <source>
        <dbReference type="ARBA" id="ARBA00022692"/>
    </source>
</evidence>
<proteinExistence type="inferred from homology"/>
<keyword evidence="20" id="KW-1185">Reference proteome</keyword>
<evidence type="ECO:0000256" key="7">
    <source>
        <dbReference type="ARBA" id="ARBA00022679"/>
    </source>
</evidence>